<evidence type="ECO:0000313" key="3">
    <source>
        <dbReference type="EMBL" id="WEK36250.1"/>
    </source>
</evidence>
<dbReference type="Pfam" id="PF12158">
    <property type="entry name" value="DUF3592"/>
    <property type="match status" value="1"/>
</dbReference>
<reference evidence="3" key="1">
    <citation type="submission" date="2023-03" db="EMBL/GenBank/DDBJ databases">
        <title>Andean soil-derived lignocellulolytic bacterial consortium as a source of novel taxa and putative plastic-active enzymes.</title>
        <authorList>
            <person name="Diaz-Garcia L."/>
            <person name="Chuvochina M."/>
            <person name="Feuerriegel G."/>
            <person name="Bunk B."/>
            <person name="Sproer C."/>
            <person name="Streit W.R."/>
            <person name="Rodriguez L.M."/>
            <person name="Overmann J."/>
            <person name="Jimenez D.J."/>
        </authorList>
    </citation>
    <scope>NUCLEOTIDE SEQUENCE</scope>
    <source>
        <strain evidence="3">MAG 7</strain>
    </source>
</reference>
<feature type="domain" description="DUF3592" evidence="2">
    <location>
        <begin position="19"/>
        <end position="72"/>
    </location>
</feature>
<feature type="transmembrane region" description="Helical" evidence="1">
    <location>
        <begin position="77"/>
        <end position="98"/>
    </location>
</feature>
<keyword evidence="1" id="KW-0812">Transmembrane</keyword>
<dbReference type="AlphaFoldDB" id="A0AAJ5WT19"/>
<evidence type="ECO:0000256" key="1">
    <source>
        <dbReference type="SAM" id="Phobius"/>
    </source>
</evidence>
<sequence>MLETILISCAGIGCLVSDNSYVPTPVIRFVTDRQEWITGEASISFSSSRSKVGDKVQVVYSKDNPQKFMIKSRLTTTWPAILLVAGIAFWGYAVISLFI</sequence>
<dbReference type="InterPro" id="IPR021994">
    <property type="entry name" value="DUF3592"/>
</dbReference>
<keyword evidence="1" id="KW-0472">Membrane</keyword>
<keyword evidence="1" id="KW-1133">Transmembrane helix</keyword>
<proteinExistence type="predicted"/>
<name>A0AAJ5WT19_9BACT</name>
<accession>A0AAJ5WT19</accession>
<organism evidence="3 4">
    <name type="scientific">Candidatus Pseudobacter hemicellulosilyticus</name>
    <dbReference type="NCBI Taxonomy" id="3121375"/>
    <lineage>
        <taxon>Bacteria</taxon>
        <taxon>Pseudomonadati</taxon>
        <taxon>Bacteroidota</taxon>
        <taxon>Chitinophagia</taxon>
        <taxon>Chitinophagales</taxon>
        <taxon>Chitinophagaceae</taxon>
        <taxon>Pseudobacter</taxon>
    </lineage>
</organism>
<evidence type="ECO:0000313" key="4">
    <source>
        <dbReference type="Proteomes" id="UP001220610"/>
    </source>
</evidence>
<dbReference type="Proteomes" id="UP001220610">
    <property type="component" value="Chromosome"/>
</dbReference>
<protein>
    <recommendedName>
        <fullName evidence="2">DUF3592 domain-containing protein</fullName>
    </recommendedName>
</protein>
<dbReference type="EMBL" id="CP119311">
    <property type="protein sequence ID" value="WEK36250.1"/>
    <property type="molecule type" value="Genomic_DNA"/>
</dbReference>
<gene>
    <name evidence="3" type="ORF">P0Y53_01950</name>
</gene>
<evidence type="ECO:0000259" key="2">
    <source>
        <dbReference type="Pfam" id="PF12158"/>
    </source>
</evidence>